<dbReference type="Proteomes" id="UP000825002">
    <property type="component" value="Unassembled WGS sequence"/>
</dbReference>
<dbReference type="Pfam" id="PF01061">
    <property type="entry name" value="ABC2_membrane"/>
    <property type="match status" value="1"/>
</dbReference>
<evidence type="ECO:0000256" key="7">
    <source>
        <dbReference type="ARBA" id="ARBA00022989"/>
    </source>
</evidence>
<dbReference type="InterPro" id="IPR017871">
    <property type="entry name" value="ABC_transporter-like_CS"/>
</dbReference>
<evidence type="ECO:0000256" key="1">
    <source>
        <dbReference type="ARBA" id="ARBA00004141"/>
    </source>
</evidence>
<feature type="compositionally biased region" description="Low complexity" evidence="9">
    <location>
        <begin position="346"/>
        <end position="372"/>
    </location>
</feature>
<protein>
    <submittedName>
        <fullName evidence="12">ABC transporter G family member 27</fullName>
    </submittedName>
</protein>
<dbReference type="InterPro" id="IPR050352">
    <property type="entry name" value="ABCG_transporters"/>
</dbReference>
<dbReference type="PANTHER" id="PTHR48041">
    <property type="entry name" value="ABC TRANSPORTER G FAMILY MEMBER 28"/>
    <property type="match status" value="1"/>
</dbReference>
<evidence type="ECO:0000256" key="3">
    <source>
        <dbReference type="ARBA" id="ARBA00022448"/>
    </source>
</evidence>
<sequence length="1047" mass="117581">MGPSGSGKTSLLSALSGRLKCSGKILLNGQAINKRLRRSICYVLQQDIFFPNLTLRQTLIYSALLRLPDCMSYKDKMHQVDYVIKALDLESCQHTIIGDYMRRGLSGGEKKRASIASELLSNPSVMFLDEPTSSLDSCSALSLMKLLKAYAIKERKTLVVTIHQPSSQLFHLFDKLLLLNRGQMAYFGPINQVVSHFAHLGWHMQPSFNPADFLIETIKSMDDQKLSHCVEAAHKYYHCQVSSETADTTLTTPDNHATMTDEQTKVSPLAEYVIRISELPDATNNTIGAKDDHHLQRFIREHSFDHEMLLQRLHSHQQIDFVEHQRVNEWPPSYERHSHILLMPPTCNNSNNNSSNMTNTSSNTSGNTKRSNCSSLQNNHTDCAQSRAHLSPVSNTNTSSPSSSAPATKSDKQHETCVTLTEQLIDDVHDKSRPDIALSITAPDTSLVLSANSNGPTSASASSASSMSPANGVQRVVSNHHQHQQQPNQTHYANDDDSGQSSWSEPDRCSLVSTFEPTSSVISSRHSTHYDDDELNLHHHHHHNNNNNHSSHNRQHTSASTGDILGRCSDVRGNKHHHHHHSNHHHHHHNHHHARRMSTGQRHCCHNLTSKGIAKDINNITRSTTNTDQTVSTTKQHQQQQTSQPDTTIDNNNGITPVANVTVDIVSGGDSGAEQRHLMIESTTMIESPHEAPVKVEYEDDDDDDDDDDNDNHFGTTDIHVNGDKSIAKKLTSSNASAAIKRRTKQRNNKWPTSFCTQLYALTSRNFIDGHARMLSKMNWIQTIGIGLIAGSIWFQVDRDEQNLSNIKGWMYFSTMYWMMFALFNAITSFPAEYQVINKERSAGSYRLSSYYIAKMIGELPLVIALPSAFHIITYPLLGFYSLSSFFMLWIFAVLNSVVAQSVGMFIGSTFNDLEVSITVAALYSTSTMLFGGFYSSTMPHWLSWLRYISVVYYGYLNMQLIEFGSGPPVLCAAKNTRFLSCQANMNSTSTTTPHTIDYNEILLGLDPMNPDEKPYPVWFNTMCLLIFFFIFRIAGYLVLRIHHKPN</sequence>
<feature type="region of interest" description="Disordered" evidence="9">
    <location>
        <begin position="536"/>
        <end position="601"/>
    </location>
</feature>
<keyword evidence="5" id="KW-0547">Nucleotide-binding</keyword>
<evidence type="ECO:0000313" key="13">
    <source>
        <dbReference type="Proteomes" id="UP000825002"/>
    </source>
</evidence>
<keyword evidence="8 10" id="KW-0472">Membrane</keyword>
<reference evidence="12 13" key="1">
    <citation type="submission" date="2020-10" db="EMBL/GenBank/DDBJ databases">
        <authorList>
            <person name="Klimov P.B."/>
            <person name="Dyachkov S.M."/>
            <person name="Chetverikov P.E."/>
        </authorList>
    </citation>
    <scope>NUCLEOTIDE SEQUENCE [LARGE SCALE GENOMIC DNA]</scope>
    <source>
        <strain evidence="12">BMOC 18-1129-001#AD2665</strain>
        <tissue evidence="12">Entire mites</tissue>
    </source>
</reference>
<dbReference type="Pfam" id="PF00005">
    <property type="entry name" value="ABC_tran"/>
    <property type="match status" value="1"/>
</dbReference>
<comment type="similarity">
    <text evidence="2">Belongs to the ABC transporter superfamily. ABCG family. Eye pigment precursor importer (TC 3.A.1.204) subfamily.</text>
</comment>
<feature type="transmembrane region" description="Helical" evidence="10">
    <location>
        <begin position="1018"/>
        <end position="1040"/>
    </location>
</feature>
<feature type="region of interest" description="Disordered" evidence="9">
    <location>
        <begin position="451"/>
        <end position="510"/>
    </location>
</feature>
<comment type="subcellular location">
    <subcellularLocation>
        <location evidence="1">Membrane</location>
        <topology evidence="1">Multi-pass membrane protein</topology>
    </subcellularLocation>
</comment>
<evidence type="ECO:0000259" key="11">
    <source>
        <dbReference type="PROSITE" id="PS50893"/>
    </source>
</evidence>
<dbReference type="PANTHER" id="PTHR48041:SF63">
    <property type="entry name" value="EARLY GENE AT 23, ISOFORM C"/>
    <property type="match status" value="1"/>
</dbReference>
<dbReference type="Pfam" id="PF19055">
    <property type="entry name" value="ABC2_membrane_7"/>
    <property type="match status" value="1"/>
</dbReference>
<feature type="domain" description="ABC transporter" evidence="11">
    <location>
        <begin position="1"/>
        <end position="206"/>
    </location>
</feature>
<feature type="transmembrane region" description="Helical" evidence="10">
    <location>
        <begin position="885"/>
        <end position="907"/>
    </location>
</feature>
<feature type="compositionally biased region" description="Low complexity" evidence="9">
    <location>
        <begin position="625"/>
        <end position="648"/>
    </location>
</feature>
<dbReference type="PROSITE" id="PS50893">
    <property type="entry name" value="ABC_TRANSPORTER_2"/>
    <property type="match status" value="1"/>
</dbReference>
<evidence type="ECO:0000256" key="6">
    <source>
        <dbReference type="ARBA" id="ARBA00022840"/>
    </source>
</evidence>
<dbReference type="EMBL" id="JAIFTH010000531">
    <property type="protein sequence ID" value="KAG9509334.1"/>
    <property type="molecule type" value="Genomic_DNA"/>
</dbReference>
<name>A0ABQ7S7D3_9ACAR</name>
<feature type="compositionally biased region" description="Low complexity" evidence="9">
    <location>
        <begin position="451"/>
        <end position="472"/>
    </location>
</feature>
<keyword evidence="4 10" id="KW-0812">Transmembrane</keyword>
<evidence type="ECO:0000256" key="4">
    <source>
        <dbReference type="ARBA" id="ARBA00022692"/>
    </source>
</evidence>
<keyword evidence="7 10" id="KW-1133">Transmembrane helix</keyword>
<dbReference type="Gene3D" id="3.40.50.300">
    <property type="entry name" value="P-loop containing nucleotide triphosphate hydrolases"/>
    <property type="match status" value="1"/>
</dbReference>
<keyword evidence="13" id="KW-1185">Reference proteome</keyword>
<dbReference type="SMART" id="SM00382">
    <property type="entry name" value="AAA"/>
    <property type="match status" value="1"/>
</dbReference>
<feature type="transmembrane region" description="Helical" evidence="10">
    <location>
        <begin position="914"/>
        <end position="935"/>
    </location>
</feature>
<keyword evidence="3" id="KW-0813">Transport</keyword>
<keyword evidence="6" id="KW-0067">ATP-binding</keyword>
<dbReference type="PROSITE" id="PS00211">
    <property type="entry name" value="ABC_TRANSPORTER_1"/>
    <property type="match status" value="1"/>
</dbReference>
<feature type="compositionally biased region" description="Polar residues" evidence="9">
    <location>
        <begin position="373"/>
        <end position="384"/>
    </location>
</feature>
<dbReference type="InterPro" id="IPR013525">
    <property type="entry name" value="ABC2_TM"/>
</dbReference>
<organism evidence="12 13">
    <name type="scientific">Fragariocoptes setiger</name>
    <dbReference type="NCBI Taxonomy" id="1670756"/>
    <lineage>
        <taxon>Eukaryota</taxon>
        <taxon>Metazoa</taxon>
        <taxon>Ecdysozoa</taxon>
        <taxon>Arthropoda</taxon>
        <taxon>Chelicerata</taxon>
        <taxon>Arachnida</taxon>
        <taxon>Acari</taxon>
        <taxon>Acariformes</taxon>
        <taxon>Trombidiformes</taxon>
        <taxon>Prostigmata</taxon>
        <taxon>Eupodina</taxon>
        <taxon>Eriophyoidea</taxon>
        <taxon>Phytoptidae</taxon>
        <taxon>Fragariocoptes</taxon>
    </lineage>
</organism>
<dbReference type="SUPFAM" id="SSF52540">
    <property type="entry name" value="P-loop containing nucleoside triphosphate hydrolases"/>
    <property type="match status" value="1"/>
</dbReference>
<feature type="region of interest" description="Disordered" evidence="9">
    <location>
        <begin position="342"/>
        <end position="415"/>
    </location>
</feature>
<dbReference type="InterPro" id="IPR027417">
    <property type="entry name" value="P-loop_NTPase"/>
</dbReference>
<gene>
    <name evidence="12" type="primary">ABCG27</name>
    <name evidence="12" type="ORF">GZH46_02151</name>
</gene>
<dbReference type="InterPro" id="IPR043926">
    <property type="entry name" value="ABCG_dom"/>
</dbReference>
<feature type="region of interest" description="Disordered" evidence="9">
    <location>
        <begin position="625"/>
        <end position="654"/>
    </location>
</feature>
<feature type="transmembrane region" description="Helical" evidence="10">
    <location>
        <begin position="851"/>
        <end position="873"/>
    </location>
</feature>
<accession>A0ABQ7S7D3</accession>
<evidence type="ECO:0000256" key="10">
    <source>
        <dbReference type="SAM" id="Phobius"/>
    </source>
</evidence>
<dbReference type="InterPro" id="IPR003439">
    <property type="entry name" value="ABC_transporter-like_ATP-bd"/>
</dbReference>
<evidence type="ECO:0000256" key="8">
    <source>
        <dbReference type="ARBA" id="ARBA00023136"/>
    </source>
</evidence>
<feature type="compositionally biased region" description="Basic residues" evidence="9">
    <location>
        <begin position="574"/>
        <end position="596"/>
    </location>
</feature>
<feature type="compositionally biased region" description="Acidic residues" evidence="9">
    <location>
        <begin position="698"/>
        <end position="710"/>
    </location>
</feature>
<feature type="compositionally biased region" description="Basic and acidic residues" evidence="9">
    <location>
        <begin position="688"/>
        <end position="697"/>
    </location>
</feature>
<evidence type="ECO:0000313" key="12">
    <source>
        <dbReference type="EMBL" id="KAG9509334.1"/>
    </source>
</evidence>
<comment type="caution">
    <text evidence="12">The sequence shown here is derived from an EMBL/GenBank/DDBJ whole genome shotgun (WGS) entry which is preliminary data.</text>
</comment>
<proteinExistence type="inferred from homology"/>
<dbReference type="InterPro" id="IPR003593">
    <property type="entry name" value="AAA+_ATPase"/>
</dbReference>
<evidence type="ECO:0000256" key="9">
    <source>
        <dbReference type="SAM" id="MobiDB-lite"/>
    </source>
</evidence>
<feature type="region of interest" description="Disordered" evidence="9">
    <location>
        <begin position="687"/>
        <end position="719"/>
    </location>
</feature>
<feature type="transmembrane region" description="Helical" evidence="10">
    <location>
        <begin position="780"/>
        <end position="797"/>
    </location>
</feature>
<evidence type="ECO:0000256" key="2">
    <source>
        <dbReference type="ARBA" id="ARBA00005814"/>
    </source>
</evidence>
<feature type="compositionally biased region" description="Low complexity" evidence="9">
    <location>
        <begin position="391"/>
        <end position="408"/>
    </location>
</feature>
<feature type="transmembrane region" description="Helical" evidence="10">
    <location>
        <begin position="809"/>
        <end position="830"/>
    </location>
</feature>
<evidence type="ECO:0000256" key="5">
    <source>
        <dbReference type="ARBA" id="ARBA00022741"/>
    </source>
</evidence>